<proteinExistence type="predicted"/>
<dbReference type="Pfam" id="PF07635">
    <property type="entry name" value="PSCyt1"/>
    <property type="match status" value="1"/>
</dbReference>
<keyword evidence="3" id="KW-0408">Iron</keyword>
<keyword evidence="2" id="KW-0479">Metal-binding</keyword>
<dbReference type="GO" id="GO:0046872">
    <property type="term" value="F:metal ion binding"/>
    <property type="evidence" value="ECO:0007669"/>
    <property type="project" value="UniProtKB-KW"/>
</dbReference>
<dbReference type="InterPro" id="IPR036909">
    <property type="entry name" value="Cyt_c-like_dom_sf"/>
</dbReference>
<evidence type="ECO:0000259" key="4">
    <source>
        <dbReference type="PROSITE" id="PS51007"/>
    </source>
</evidence>
<sequence>MTFKRLHRLLPSLAINFTAFVADAGEIQFNRDILPILADKCFACHGPDDSHRKADLRLDTREGALADLGGYAAVAPGAPGKSELLTRITTDDEDDLMPPPDTGKQLSADEKKLLRDWVAQGGEYEAHWAYIPPTRPVVPSVSDRAWPSGAIDWFIIARLESENLLPSPQADPATLARRLHFDLTGLPPSPGLAERLANDQSPEAYTRVVDELLASPRFGERLASYWLDLVRYADTVGYHGDQDHAITPYRDWVIKAFNDNLPFDQFTAEQLAGDLLPNATVNQKIASGYNRLLQTSHEGGVQMKEYLAKYSADRVRNLSNAWLGATMGCSECHDHKYDPFTQRDFYSLAAFFADVNDDKTFSGTNTLPTKREPEMQVVSPLAVSRAGLTRTMVTGRVKPRTIRVLPRGNWMDDSGEIVAPAVPNFLPALKAKGRANRLHLAQWLVSADNPLTARVFVNRLWYLFFGSGLSRSLDDTGSRGEWPTHPALLDWLAVEFTGNSWNIKHIVRLIVTSSAYRQSSLVTPQLREHDPENRLFARQGRFRLQAETIRDNALAVGGLLNDQMGGQAAKPYQPAGYYAPLNFPQRTYKADVNSNQYRRGVYVHWQRQFLHPMFRAFDAPTREECTAQRPVSNTPLAALTLMNDPTFIEAAKGFALRILNEAGSTDRQRLAWAWHTSLGREPSNDELTVARVFLGEMRKRYQTDTNAAAELLTVGMMQMPSGVAKPEAAAWTVLGQALLNLSETITRN</sequence>
<dbReference type="SUPFAM" id="SSF46626">
    <property type="entry name" value="Cytochrome c"/>
    <property type="match status" value="1"/>
</dbReference>
<gene>
    <name evidence="5" type="ORF">METZ01_LOCUS116995</name>
</gene>
<dbReference type="AlphaFoldDB" id="A0A381XI43"/>
<name>A0A381XI43_9ZZZZ</name>
<dbReference type="Pfam" id="PF07583">
    <property type="entry name" value="PSCyt2"/>
    <property type="match status" value="1"/>
</dbReference>
<dbReference type="Pfam" id="PF07587">
    <property type="entry name" value="PSD1"/>
    <property type="match status" value="1"/>
</dbReference>
<protein>
    <recommendedName>
        <fullName evidence="4">Cytochrome c domain-containing protein</fullName>
    </recommendedName>
</protein>
<evidence type="ECO:0000256" key="2">
    <source>
        <dbReference type="ARBA" id="ARBA00022723"/>
    </source>
</evidence>
<dbReference type="EMBL" id="UINC01015189">
    <property type="protein sequence ID" value="SVA64141.1"/>
    <property type="molecule type" value="Genomic_DNA"/>
</dbReference>
<keyword evidence="1" id="KW-0349">Heme</keyword>
<dbReference type="InterPro" id="IPR009056">
    <property type="entry name" value="Cyt_c-like_dom"/>
</dbReference>
<feature type="domain" description="Cytochrome c" evidence="4">
    <location>
        <begin position="20"/>
        <end position="216"/>
    </location>
</feature>
<dbReference type="InterPro" id="IPR011444">
    <property type="entry name" value="DUF1549"/>
</dbReference>
<dbReference type="PROSITE" id="PS51007">
    <property type="entry name" value="CYTC"/>
    <property type="match status" value="1"/>
</dbReference>
<reference evidence="5" key="1">
    <citation type="submission" date="2018-05" db="EMBL/GenBank/DDBJ databases">
        <authorList>
            <person name="Lanie J.A."/>
            <person name="Ng W.-L."/>
            <person name="Kazmierczak K.M."/>
            <person name="Andrzejewski T.M."/>
            <person name="Davidsen T.M."/>
            <person name="Wayne K.J."/>
            <person name="Tettelin H."/>
            <person name="Glass J.I."/>
            <person name="Rusch D."/>
            <person name="Podicherti R."/>
            <person name="Tsui H.-C.T."/>
            <person name="Winkler M.E."/>
        </authorList>
    </citation>
    <scope>NUCLEOTIDE SEQUENCE</scope>
</reference>
<dbReference type="InterPro" id="IPR022655">
    <property type="entry name" value="DUF1553"/>
</dbReference>
<evidence type="ECO:0000256" key="1">
    <source>
        <dbReference type="ARBA" id="ARBA00022617"/>
    </source>
</evidence>
<dbReference type="InterPro" id="IPR011429">
    <property type="entry name" value="Cyt_c_Planctomycete-type"/>
</dbReference>
<dbReference type="GO" id="GO:0009055">
    <property type="term" value="F:electron transfer activity"/>
    <property type="evidence" value="ECO:0007669"/>
    <property type="project" value="InterPro"/>
</dbReference>
<dbReference type="PANTHER" id="PTHR35889">
    <property type="entry name" value="CYCLOINULO-OLIGOSACCHARIDE FRUCTANOTRANSFERASE-RELATED"/>
    <property type="match status" value="1"/>
</dbReference>
<accession>A0A381XI43</accession>
<evidence type="ECO:0000313" key="5">
    <source>
        <dbReference type="EMBL" id="SVA64141.1"/>
    </source>
</evidence>
<organism evidence="5">
    <name type="scientific">marine metagenome</name>
    <dbReference type="NCBI Taxonomy" id="408172"/>
    <lineage>
        <taxon>unclassified sequences</taxon>
        <taxon>metagenomes</taxon>
        <taxon>ecological metagenomes</taxon>
    </lineage>
</organism>
<evidence type="ECO:0000256" key="3">
    <source>
        <dbReference type="ARBA" id="ARBA00023004"/>
    </source>
</evidence>
<dbReference type="GO" id="GO:0020037">
    <property type="term" value="F:heme binding"/>
    <property type="evidence" value="ECO:0007669"/>
    <property type="project" value="InterPro"/>
</dbReference>
<dbReference type="PANTHER" id="PTHR35889:SF3">
    <property type="entry name" value="F-BOX DOMAIN-CONTAINING PROTEIN"/>
    <property type="match status" value="1"/>
</dbReference>